<protein>
    <recommendedName>
        <fullName evidence="3">DUF3800 domain-containing protein</fullName>
    </recommendedName>
</protein>
<proteinExistence type="predicted"/>
<accession>A0A2M9Q5E3</accession>
<dbReference type="RefSeq" id="WP_100543436.1">
    <property type="nucleotide sequence ID" value="NZ_PHQY01000624.1"/>
</dbReference>
<sequence length="351" mass="39766">MTESEVLEEYAQSLLLPKEKIHLPVIPILNEGEDIPLLYKSLNDGLMSRLSRGELVLPNFNDSETVAIFTDYGGEAADSKYYTYTVTLVGYNQLAFFDDFMKKIREKYKLNSPIKEISFKDLKYGPIKRSLDEYLNAINNTVNGIVFTLVVDKEIHSLAGSNEKQSKEFIAKILEEKGFGTLKADVAEKIYRITNLISYLVHLLVPYGKKIFWMSDQDSTIETEETHQKFADLFQNAIYSFENAEYDTVGYSTPFPKDEGTLFLDLLSISDLTAGAIEHYLTRQKKAPSSDFEISSGADKITTWLANNGLAFKKLTYTVSFDKDKEAYNGGFLEFHLKSPLPNASFIDITL</sequence>
<name>A0A2M9Q5E3_9BACI</name>
<evidence type="ECO:0000313" key="1">
    <source>
        <dbReference type="EMBL" id="PJO43300.1"/>
    </source>
</evidence>
<comment type="caution">
    <text evidence="1">The sequence shown here is derived from an EMBL/GenBank/DDBJ whole genome shotgun (WGS) entry which is preliminary data.</text>
</comment>
<reference evidence="1 2" key="1">
    <citation type="submission" date="2017-11" db="EMBL/GenBank/DDBJ databases">
        <title>Bacterial isolate from king chilli rhizosphere.</title>
        <authorList>
            <person name="Takhelmayum P."/>
            <person name="Sarangthem I."/>
        </authorList>
    </citation>
    <scope>NUCLEOTIDE SEQUENCE [LARGE SCALE GENOMIC DNA]</scope>
    <source>
        <strain evidence="2">t26</strain>
    </source>
</reference>
<dbReference type="Proteomes" id="UP000232101">
    <property type="component" value="Unassembled WGS sequence"/>
</dbReference>
<organism evidence="1 2">
    <name type="scientific">Lysinibacillus xylanilyticus</name>
    <dbReference type="NCBI Taxonomy" id="582475"/>
    <lineage>
        <taxon>Bacteria</taxon>
        <taxon>Bacillati</taxon>
        <taxon>Bacillota</taxon>
        <taxon>Bacilli</taxon>
        <taxon>Bacillales</taxon>
        <taxon>Bacillaceae</taxon>
        <taxon>Lysinibacillus</taxon>
    </lineage>
</organism>
<evidence type="ECO:0000313" key="2">
    <source>
        <dbReference type="Proteomes" id="UP000232101"/>
    </source>
</evidence>
<evidence type="ECO:0008006" key="3">
    <source>
        <dbReference type="Google" id="ProtNLM"/>
    </source>
</evidence>
<gene>
    <name evidence="1" type="ORF">CWD94_13150</name>
</gene>
<dbReference type="AlphaFoldDB" id="A0A2M9Q5E3"/>
<dbReference type="EMBL" id="PHQY01000624">
    <property type="protein sequence ID" value="PJO43300.1"/>
    <property type="molecule type" value="Genomic_DNA"/>
</dbReference>